<organism evidence="1 2">
    <name type="scientific">Pomacea canaliculata</name>
    <name type="common">Golden apple snail</name>
    <dbReference type="NCBI Taxonomy" id="400727"/>
    <lineage>
        <taxon>Eukaryota</taxon>
        <taxon>Metazoa</taxon>
        <taxon>Spiralia</taxon>
        <taxon>Lophotrochozoa</taxon>
        <taxon>Mollusca</taxon>
        <taxon>Gastropoda</taxon>
        <taxon>Caenogastropoda</taxon>
        <taxon>Architaenioglossa</taxon>
        <taxon>Ampullarioidea</taxon>
        <taxon>Ampullariidae</taxon>
        <taxon>Pomacea</taxon>
    </lineage>
</organism>
<protein>
    <submittedName>
        <fullName evidence="1">Uncharacterized protein</fullName>
    </submittedName>
</protein>
<dbReference type="EMBL" id="PZQS01000014">
    <property type="protein sequence ID" value="PVD18731.1"/>
    <property type="molecule type" value="Genomic_DNA"/>
</dbReference>
<gene>
    <name evidence="1" type="ORF">C0Q70_21282</name>
</gene>
<name>A0A2T7NC40_POMCA</name>
<accession>A0A2T7NC40</accession>
<comment type="caution">
    <text evidence="1">The sequence shown here is derived from an EMBL/GenBank/DDBJ whole genome shotgun (WGS) entry which is preliminary data.</text>
</comment>
<dbReference type="AlphaFoldDB" id="A0A2T7NC40"/>
<reference evidence="1 2" key="1">
    <citation type="submission" date="2018-04" db="EMBL/GenBank/DDBJ databases">
        <title>The genome of golden apple snail Pomacea canaliculata provides insight into stress tolerance and invasive adaptation.</title>
        <authorList>
            <person name="Liu C."/>
            <person name="Liu B."/>
            <person name="Ren Y."/>
            <person name="Zhang Y."/>
            <person name="Wang H."/>
            <person name="Li S."/>
            <person name="Jiang F."/>
            <person name="Yin L."/>
            <person name="Zhang G."/>
            <person name="Qian W."/>
            <person name="Fan W."/>
        </authorList>
    </citation>
    <scope>NUCLEOTIDE SEQUENCE [LARGE SCALE GENOMIC DNA]</scope>
    <source>
        <strain evidence="1">SZHN2017</strain>
        <tissue evidence="1">Muscle</tissue>
    </source>
</reference>
<evidence type="ECO:0000313" key="1">
    <source>
        <dbReference type="EMBL" id="PVD18731.1"/>
    </source>
</evidence>
<evidence type="ECO:0000313" key="2">
    <source>
        <dbReference type="Proteomes" id="UP000245119"/>
    </source>
</evidence>
<dbReference type="Proteomes" id="UP000245119">
    <property type="component" value="Linkage Group LG14"/>
</dbReference>
<sequence>MPLGGDVREASVSTDVIIVSHAWTLFTPKSRVVLATVFLMFEARSRQCPLKLCACHGDQSSEERGGYVDWRTDPVWHSGPLLPTVECMMED</sequence>
<proteinExistence type="predicted"/>
<keyword evidence="2" id="KW-1185">Reference proteome</keyword>